<dbReference type="InterPro" id="IPR012349">
    <property type="entry name" value="Split_barrel_FMN-bd"/>
</dbReference>
<dbReference type="GO" id="GO:0010181">
    <property type="term" value="F:FMN binding"/>
    <property type="evidence" value="ECO:0007669"/>
    <property type="project" value="InterPro"/>
</dbReference>
<gene>
    <name evidence="3" type="ORF">CPRI1469_LOCUS2371</name>
</gene>
<reference evidence="3" key="1">
    <citation type="submission" date="2021-01" db="EMBL/GenBank/DDBJ databases">
        <authorList>
            <person name="Corre E."/>
            <person name="Pelletier E."/>
            <person name="Niang G."/>
            <person name="Scheremetjew M."/>
            <person name="Finn R."/>
            <person name="Kale V."/>
            <person name="Holt S."/>
            <person name="Cochrane G."/>
            <person name="Meng A."/>
            <person name="Brown T."/>
            <person name="Cohen L."/>
        </authorList>
    </citation>
    <scope>NUCLEOTIDE SEQUENCE</scope>
    <source>
        <strain evidence="3">CCMP1205</strain>
    </source>
</reference>
<dbReference type="EMBL" id="HBHL01003797">
    <property type="protein sequence ID" value="CAD9713519.1"/>
    <property type="molecule type" value="Transcribed_RNA"/>
</dbReference>
<dbReference type="Pfam" id="PF01613">
    <property type="entry name" value="Flavin_Reduct"/>
    <property type="match status" value="1"/>
</dbReference>
<organism evidence="3">
    <name type="scientific">Chloropicon primus</name>
    <dbReference type="NCBI Taxonomy" id="1764295"/>
    <lineage>
        <taxon>Eukaryota</taxon>
        <taxon>Viridiplantae</taxon>
        <taxon>Chlorophyta</taxon>
        <taxon>Chloropicophyceae</taxon>
        <taxon>Chloropicales</taxon>
        <taxon>Chloropicaceae</taxon>
        <taxon>Chloropicon</taxon>
    </lineage>
</organism>
<evidence type="ECO:0000256" key="1">
    <source>
        <dbReference type="SAM" id="MobiDB-lite"/>
    </source>
</evidence>
<feature type="compositionally biased region" description="Polar residues" evidence="1">
    <location>
        <begin position="9"/>
        <end position="18"/>
    </location>
</feature>
<feature type="domain" description="Flavin reductase like" evidence="2">
    <location>
        <begin position="70"/>
        <end position="203"/>
    </location>
</feature>
<dbReference type="PROSITE" id="PS51257">
    <property type="entry name" value="PROKAR_LIPOPROTEIN"/>
    <property type="match status" value="1"/>
</dbReference>
<dbReference type="SUPFAM" id="SSF50475">
    <property type="entry name" value="FMN-binding split barrel"/>
    <property type="match status" value="1"/>
</dbReference>
<dbReference type="AlphaFoldDB" id="A0A7S2WXG9"/>
<evidence type="ECO:0000313" key="3">
    <source>
        <dbReference type="EMBL" id="CAD9713519.1"/>
    </source>
</evidence>
<evidence type="ECO:0000259" key="2">
    <source>
        <dbReference type="Pfam" id="PF01613"/>
    </source>
</evidence>
<feature type="region of interest" description="Disordered" evidence="1">
    <location>
        <begin position="1"/>
        <end position="37"/>
    </location>
</feature>
<dbReference type="InterPro" id="IPR002563">
    <property type="entry name" value="Flavin_Rdtase-like_dom"/>
</dbReference>
<name>A0A7S2WXG9_9CHLO</name>
<dbReference type="Gene3D" id="2.30.110.10">
    <property type="entry name" value="Electron Transport, Fmn-binding Protein, Chain A"/>
    <property type="match status" value="1"/>
</dbReference>
<proteinExistence type="predicted"/>
<protein>
    <recommendedName>
        <fullName evidence="2">Flavin reductase like domain-containing protein</fullName>
    </recommendedName>
</protein>
<accession>A0A7S2WXG9</accession>
<sequence>MTMMRGTGYQASSTSCSMEPSRLASRQPSLLRSSSSRRSASVTSRCFYDDVSSQVYSLATTPSSSSSSPSSSSTMNIVTYCSAVAIGPPRVYCVSLYVGTLSWENFRSNGGRGVLQVLNRNQAGLVDLLGRTSGRGVDKIRELREEHGLEVEEWHGIPTLRDCAGGLLLRATSPDLVNCGDHEVALCEVVDERRGGGATSPLLTTGYLREHGLL</sequence>
<feature type="compositionally biased region" description="Low complexity" evidence="1">
    <location>
        <begin position="21"/>
        <end position="37"/>
    </location>
</feature>